<organism evidence="11 12">
    <name type="scientific">Maritalea porphyrae</name>
    <dbReference type="NCBI Taxonomy" id="880732"/>
    <lineage>
        <taxon>Bacteria</taxon>
        <taxon>Pseudomonadati</taxon>
        <taxon>Pseudomonadota</taxon>
        <taxon>Alphaproteobacteria</taxon>
        <taxon>Hyphomicrobiales</taxon>
        <taxon>Devosiaceae</taxon>
        <taxon>Maritalea</taxon>
    </lineage>
</organism>
<sequence>MTIKKDLEHPEHMLEEPGHAYGEFLPTTAFSRIVDRALRAIGNGVSWVWILLLATIVINVVSRYVFGKGRIEFEEIQWHFYAIGFLIGLSYCLTTDDHIRVDVIAEIFSQKVKAWVETFGIIFLLLPFLVFVIIYAVPFFTYSLSINEVSGSPGGLPARWAIKSFLIIGFVLLLFAALSRLSRTLAYLMGRRATSVEQSGGR</sequence>
<feature type="transmembrane region" description="Helical" evidence="9">
    <location>
        <begin position="46"/>
        <end position="66"/>
    </location>
</feature>
<reference evidence="11" key="2">
    <citation type="submission" date="2023-01" db="EMBL/GenBank/DDBJ databases">
        <title>Draft genome sequence of Maritalea porphyrae strain NBRC 107169.</title>
        <authorList>
            <person name="Sun Q."/>
            <person name="Mori K."/>
        </authorList>
    </citation>
    <scope>NUCLEOTIDE SEQUENCE</scope>
    <source>
        <strain evidence="11">NBRC 107169</strain>
    </source>
</reference>
<evidence type="ECO:0000256" key="9">
    <source>
        <dbReference type="RuleBase" id="RU369079"/>
    </source>
</evidence>
<protein>
    <recommendedName>
        <fullName evidence="9">TRAP transporter small permease protein</fullName>
    </recommendedName>
</protein>
<keyword evidence="3" id="KW-1003">Cell membrane</keyword>
<feature type="transmembrane region" description="Helical" evidence="9">
    <location>
        <begin position="78"/>
        <end position="94"/>
    </location>
</feature>
<dbReference type="InterPro" id="IPR055348">
    <property type="entry name" value="DctQ"/>
</dbReference>
<evidence type="ECO:0000256" key="8">
    <source>
        <dbReference type="ARBA" id="ARBA00038436"/>
    </source>
</evidence>
<comment type="similarity">
    <text evidence="8 9">Belongs to the TRAP transporter small permease family.</text>
</comment>
<name>A0ABQ5UMG1_9HYPH</name>
<evidence type="ECO:0000256" key="7">
    <source>
        <dbReference type="ARBA" id="ARBA00023136"/>
    </source>
</evidence>
<keyword evidence="2 9" id="KW-0813">Transport</keyword>
<comment type="function">
    <text evidence="9">Part of the tripartite ATP-independent periplasmic (TRAP) transport system.</text>
</comment>
<evidence type="ECO:0000313" key="11">
    <source>
        <dbReference type="EMBL" id="GLQ16408.1"/>
    </source>
</evidence>
<feature type="transmembrane region" description="Helical" evidence="9">
    <location>
        <begin position="115"/>
        <end position="140"/>
    </location>
</feature>
<evidence type="ECO:0000256" key="1">
    <source>
        <dbReference type="ARBA" id="ARBA00004429"/>
    </source>
</evidence>
<dbReference type="RefSeq" id="WP_284362004.1">
    <property type="nucleotide sequence ID" value="NZ_BSNI01000001.1"/>
</dbReference>
<reference evidence="11" key="1">
    <citation type="journal article" date="2014" name="Int. J. Syst. Evol. Microbiol.">
        <title>Complete genome of a new Firmicutes species belonging to the dominant human colonic microbiota ('Ruminococcus bicirculans') reveals two chromosomes and a selective capacity to utilize plant glucans.</title>
        <authorList>
            <consortium name="NISC Comparative Sequencing Program"/>
            <person name="Wegmann U."/>
            <person name="Louis P."/>
            <person name="Goesmann A."/>
            <person name="Henrissat B."/>
            <person name="Duncan S.H."/>
            <person name="Flint H.J."/>
        </authorList>
    </citation>
    <scope>NUCLEOTIDE SEQUENCE</scope>
    <source>
        <strain evidence="11">NBRC 107169</strain>
    </source>
</reference>
<keyword evidence="7 9" id="KW-0472">Membrane</keyword>
<evidence type="ECO:0000256" key="6">
    <source>
        <dbReference type="ARBA" id="ARBA00022989"/>
    </source>
</evidence>
<gene>
    <name evidence="11" type="ORF">GCM10007879_06570</name>
</gene>
<dbReference type="Pfam" id="PF04290">
    <property type="entry name" value="DctQ"/>
    <property type="match status" value="1"/>
</dbReference>
<evidence type="ECO:0000259" key="10">
    <source>
        <dbReference type="Pfam" id="PF04290"/>
    </source>
</evidence>
<keyword evidence="6 9" id="KW-1133">Transmembrane helix</keyword>
<comment type="subcellular location">
    <subcellularLocation>
        <location evidence="1 9">Cell inner membrane</location>
        <topology evidence="1 9">Multi-pass membrane protein</topology>
    </subcellularLocation>
</comment>
<dbReference type="InterPro" id="IPR007387">
    <property type="entry name" value="TRAP_DctQ"/>
</dbReference>
<feature type="transmembrane region" description="Helical" evidence="9">
    <location>
        <begin position="160"/>
        <end position="181"/>
    </location>
</feature>
<evidence type="ECO:0000313" key="12">
    <source>
        <dbReference type="Proteomes" id="UP001161405"/>
    </source>
</evidence>
<evidence type="ECO:0000256" key="2">
    <source>
        <dbReference type="ARBA" id="ARBA00022448"/>
    </source>
</evidence>
<dbReference type="PANTHER" id="PTHR35011">
    <property type="entry name" value="2,3-DIKETO-L-GULONATE TRAP TRANSPORTER SMALL PERMEASE PROTEIN YIAM"/>
    <property type="match status" value="1"/>
</dbReference>
<keyword evidence="4 9" id="KW-0997">Cell inner membrane</keyword>
<evidence type="ECO:0000256" key="4">
    <source>
        <dbReference type="ARBA" id="ARBA00022519"/>
    </source>
</evidence>
<comment type="caution">
    <text evidence="11">The sequence shown here is derived from an EMBL/GenBank/DDBJ whole genome shotgun (WGS) entry which is preliminary data.</text>
</comment>
<dbReference type="EMBL" id="BSNI01000001">
    <property type="protein sequence ID" value="GLQ16408.1"/>
    <property type="molecule type" value="Genomic_DNA"/>
</dbReference>
<feature type="domain" description="Tripartite ATP-independent periplasmic transporters DctQ component" evidence="10">
    <location>
        <begin position="53"/>
        <end position="185"/>
    </location>
</feature>
<proteinExistence type="inferred from homology"/>
<keyword evidence="5 9" id="KW-0812">Transmembrane</keyword>
<keyword evidence="12" id="KW-1185">Reference proteome</keyword>
<evidence type="ECO:0000256" key="3">
    <source>
        <dbReference type="ARBA" id="ARBA00022475"/>
    </source>
</evidence>
<dbReference type="PANTHER" id="PTHR35011:SF4">
    <property type="entry name" value="SLL1102 PROTEIN"/>
    <property type="match status" value="1"/>
</dbReference>
<dbReference type="Proteomes" id="UP001161405">
    <property type="component" value="Unassembled WGS sequence"/>
</dbReference>
<accession>A0ABQ5UMG1</accession>
<comment type="subunit">
    <text evidence="9">The complex comprises the extracytoplasmic solute receptor protein and the two transmembrane proteins.</text>
</comment>
<evidence type="ECO:0000256" key="5">
    <source>
        <dbReference type="ARBA" id="ARBA00022692"/>
    </source>
</evidence>